<gene>
    <name evidence="2" type="ORF">CR159_15850</name>
</gene>
<organism evidence="2 3">
    <name type="scientific">Pollutimonas subterranea</name>
    <dbReference type="NCBI Taxonomy" id="2045210"/>
    <lineage>
        <taxon>Bacteria</taxon>
        <taxon>Pseudomonadati</taxon>
        <taxon>Pseudomonadota</taxon>
        <taxon>Betaproteobacteria</taxon>
        <taxon>Burkholderiales</taxon>
        <taxon>Alcaligenaceae</taxon>
        <taxon>Pollutimonas</taxon>
    </lineage>
</organism>
<feature type="chain" id="PRO_5014788321" evidence="1">
    <location>
        <begin position="30"/>
        <end position="220"/>
    </location>
</feature>
<evidence type="ECO:0000313" key="3">
    <source>
        <dbReference type="Proteomes" id="UP000234190"/>
    </source>
</evidence>
<evidence type="ECO:0000313" key="2">
    <source>
        <dbReference type="EMBL" id="PLC48816.1"/>
    </source>
</evidence>
<dbReference type="AlphaFoldDB" id="A0A2N4U1D2"/>
<proteinExistence type="predicted"/>
<dbReference type="Proteomes" id="UP000234190">
    <property type="component" value="Unassembled WGS sequence"/>
</dbReference>
<accession>A0A2N4U1D2</accession>
<name>A0A2N4U1D2_9BURK</name>
<keyword evidence="3" id="KW-1185">Reference proteome</keyword>
<sequence>MSSPAQLTRLSFCKPLGAAVFAMVLAGCAQQKTSGYYDTPHDNTMTDAQMQAQGRDVARAPSQIQLGFGNENEKANKQQSPQQAAESTAVKARALAEPKTFLGTVPCLANAGPACSASRVTLTLAPAGQWRARTVLLDHPDAKNNIVQQGCWNVVGTQPLRIVLQMANEATKANLSFVNDNVLRINMINDIKPTLDYHLTRQQDIDPIDEISSQAPLQCE</sequence>
<keyword evidence="1" id="KW-0732">Signal</keyword>
<dbReference type="OrthoDB" id="8688958at2"/>
<reference evidence="2 3" key="1">
    <citation type="submission" date="2017-10" db="EMBL/GenBank/DDBJ databases">
        <title>Two draft genome sequences of Pusillimonas sp. strains isolated from a nitrate- and radionuclide-contaminated groundwater in Russia.</title>
        <authorList>
            <person name="Grouzdev D.S."/>
            <person name="Tourova T.P."/>
            <person name="Goeva M.A."/>
            <person name="Babich T.L."/>
            <person name="Sokolova D.S."/>
            <person name="Abdullin R."/>
            <person name="Poltaraus A.B."/>
            <person name="Toshchakov S.V."/>
            <person name="Nazina T.N."/>
        </authorList>
    </citation>
    <scope>NUCLEOTIDE SEQUENCE [LARGE SCALE GENOMIC DNA]</scope>
    <source>
        <strain evidence="2 3">JR1/69-3-13</strain>
    </source>
</reference>
<dbReference type="EMBL" id="PDNW01000015">
    <property type="protein sequence ID" value="PLC48816.1"/>
    <property type="molecule type" value="Genomic_DNA"/>
</dbReference>
<dbReference type="InterPro" id="IPR043176">
    <property type="entry name" value="NlpE_N_sf"/>
</dbReference>
<feature type="signal peptide" evidence="1">
    <location>
        <begin position="1"/>
        <end position="29"/>
    </location>
</feature>
<dbReference type="RefSeq" id="WP_102074947.1">
    <property type="nucleotide sequence ID" value="NZ_PDNW01000015.1"/>
</dbReference>
<dbReference type="Gene3D" id="2.40.128.300">
    <property type="match status" value="1"/>
</dbReference>
<protein>
    <submittedName>
        <fullName evidence="2">Uncharacterized protein</fullName>
    </submittedName>
</protein>
<evidence type="ECO:0000256" key="1">
    <source>
        <dbReference type="SAM" id="SignalP"/>
    </source>
</evidence>
<comment type="caution">
    <text evidence="2">The sequence shown here is derived from an EMBL/GenBank/DDBJ whole genome shotgun (WGS) entry which is preliminary data.</text>
</comment>